<dbReference type="EMBL" id="MU273546">
    <property type="protein sequence ID" value="KAI0032441.1"/>
    <property type="molecule type" value="Genomic_DNA"/>
</dbReference>
<protein>
    <submittedName>
        <fullName evidence="1">Hsp70 protein-domain-containing protein</fullName>
    </submittedName>
</protein>
<comment type="caution">
    <text evidence="1">The sequence shown here is derived from an EMBL/GenBank/DDBJ whole genome shotgun (WGS) entry which is preliminary data.</text>
</comment>
<name>A0ACB8QKT5_9AGAM</name>
<proteinExistence type="predicted"/>
<reference evidence="1" key="1">
    <citation type="submission" date="2021-02" db="EMBL/GenBank/DDBJ databases">
        <authorList>
            <consortium name="DOE Joint Genome Institute"/>
            <person name="Ahrendt S."/>
            <person name="Looney B.P."/>
            <person name="Miyauchi S."/>
            <person name="Morin E."/>
            <person name="Drula E."/>
            <person name="Courty P.E."/>
            <person name="Chicoki N."/>
            <person name="Fauchery L."/>
            <person name="Kohler A."/>
            <person name="Kuo A."/>
            <person name="Labutti K."/>
            <person name="Pangilinan J."/>
            <person name="Lipzen A."/>
            <person name="Riley R."/>
            <person name="Andreopoulos W."/>
            <person name="He G."/>
            <person name="Johnson J."/>
            <person name="Barry K.W."/>
            <person name="Grigoriev I.V."/>
            <person name="Nagy L."/>
            <person name="Hibbett D."/>
            <person name="Henrissat B."/>
            <person name="Matheny P.B."/>
            <person name="Labbe J."/>
            <person name="Martin F."/>
        </authorList>
    </citation>
    <scope>NUCLEOTIDE SEQUENCE</scope>
    <source>
        <strain evidence="1">EC-137</strain>
    </source>
</reference>
<dbReference type="Proteomes" id="UP000814128">
    <property type="component" value="Unassembled WGS sequence"/>
</dbReference>
<evidence type="ECO:0000313" key="2">
    <source>
        <dbReference type="Proteomes" id="UP000814128"/>
    </source>
</evidence>
<evidence type="ECO:0000313" key="1">
    <source>
        <dbReference type="EMBL" id="KAI0032441.1"/>
    </source>
</evidence>
<organism evidence="1 2">
    <name type="scientific">Vararia minispora EC-137</name>
    <dbReference type="NCBI Taxonomy" id="1314806"/>
    <lineage>
        <taxon>Eukaryota</taxon>
        <taxon>Fungi</taxon>
        <taxon>Dikarya</taxon>
        <taxon>Basidiomycota</taxon>
        <taxon>Agaricomycotina</taxon>
        <taxon>Agaricomycetes</taxon>
        <taxon>Russulales</taxon>
        <taxon>Lachnocladiaceae</taxon>
        <taxon>Vararia</taxon>
    </lineage>
</organism>
<keyword evidence="2" id="KW-1185">Reference proteome</keyword>
<gene>
    <name evidence="1" type="ORF">K488DRAFT_85863</name>
</gene>
<accession>A0ACB8QKT5</accession>
<reference evidence="1" key="2">
    <citation type="journal article" date="2022" name="New Phytol.">
        <title>Evolutionary transition to the ectomycorrhizal habit in the genomes of a hyperdiverse lineage of mushroom-forming fungi.</title>
        <authorList>
            <person name="Looney B."/>
            <person name="Miyauchi S."/>
            <person name="Morin E."/>
            <person name="Drula E."/>
            <person name="Courty P.E."/>
            <person name="Kohler A."/>
            <person name="Kuo A."/>
            <person name="LaButti K."/>
            <person name="Pangilinan J."/>
            <person name="Lipzen A."/>
            <person name="Riley R."/>
            <person name="Andreopoulos W."/>
            <person name="He G."/>
            <person name="Johnson J."/>
            <person name="Nolan M."/>
            <person name="Tritt A."/>
            <person name="Barry K.W."/>
            <person name="Grigoriev I.V."/>
            <person name="Nagy L.G."/>
            <person name="Hibbett D."/>
            <person name="Henrissat B."/>
            <person name="Matheny P.B."/>
            <person name="Labbe J."/>
            <person name="Martin F.M."/>
        </authorList>
    </citation>
    <scope>NUCLEOTIDE SEQUENCE</scope>
    <source>
        <strain evidence="1">EC-137</strain>
    </source>
</reference>
<sequence length="609" mass="63331">MAVIESVPNGSALAPIEVSSVPTVVGINFGNSYASIAVLNKEGQAECIANEDGERQIACAIAFQGEEIYIGNQAKQQLVKNAENTITGFRNLLGKKFSEIKQDAAATSAPVIQHPDRADEPAYCVKVLQPAPSPLPSSATPKTATPTASRLATPRSEPVPALRFLTPADATTLFLRSLLQSAEDFLGRKADGAVISVPAWFAPAQLIALRAAAADAGIAVLQLLDDAGAAAVAATSAPTAEDLPADRTQLVVDLGASGLALTLLRVSDGLFSALAASYTPDASGDALDARLLRFFAKDFTKKTKVPLAIGDATDRRAEARLLLALEHTKRTVSASAGAATCSVESLKDGLDYTGTINRLRFDLEARPIYTAVVSAASDLLSSVDLDWLHVDELVYVGGSACLPGLDDALAACYSEDAATPFKAGTVAGGGPGDPTTLLARGCALQAGLLARIDDEAVRAAFAQGTETPTVAKTLGALFPAADGESEGEWVPLVHAGTPLPARRMVSVALDGPAGFELWEADECIKTERVKPPKAEPLSDEEDEEPAEVEEEEEVEVKEKVVGRETLLGAARLPGEGKREIEVAVVVGKDGSVEVSAGEPGGAREVVVKV</sequence>